<dbReference type="InterPro" id="IPR000184">
    <property type="entry name" value="Bac_surfAg_D15"/>
</dbReference>
<dbReference type="Gene3D" id="3.10.20.310">
    <property type="entry name" value="membrane protein fhac"/>
    <property type="match status" value="3"/>
</dbReference>
<dbReference type="EMBL" id="JAFKCZ010000010">
    <property type="protein sequence ID" value="MBN7797831.1"/>
    <property type="molecule type" value="Genomic_DNA"/>
</dbReference>
<evidence type="ECO:0000256" key="7">
    <source>
        <dbReference type="ARBA" id="ARBA00023136"/>
    </source>
</evidence>
<dbReference type="InterPro" id="IPR010827">
    <property type="entry name" value="BamA/TamA_POTRA"/>
</dbReference>
<evidence type="ECO:0000256" key="5">
    <source>
        <dbReference type="ARBA" id="ARBA00022692"/>
    </source>
</evidence>
<keyword evidence="16" id="KW-1185">Reference proteome</keyword>
<dbReference type="AlphaFoldDB" id="A0A939DH98"/>
<protein>
    <recommendedName>
        <fullName evidence="3">Translocation and assembly module subunit TamA</fullName>
    </recommendedName>
    <alternativeName>
        <fullName evidence="9">Autotransporter assembly factor TamA</fullName>
    </alternativeName>
</protein>
<dbReference type="Proteomes" id="UP000664303">
    <property type="component" value="Unassembled WGS sequence"/>
</dbReference>
<evidence type="ECO:0000256" key="6">
    <source>
        <dbReference type="ARBA" id="ARBA00022729"/>
    </source>
</evidence>
<comment type="similarity">
    <text evidence="2">Belongs to the TamA family.</text>
</comment>
<gene>
    <name evidence="15" type="ORF">JYP50_14570</name>
</gene>
<feature type="domain" description="TamA POTRA" evidence="14">
    <location>
        <begin position="34"/>
        <end position="111"/>
    </location>
</feature>
<keyword evidence="4" id="KW-1134">Transmembrane beta strand</keyword>
<name>A0A939DH98_9GAMM</name>
<evidence type="ECO:0000256" key="8">
    <source>
        <dbReference type="ARBA" id="ARBA00023237"/>
    </source>
</evidence>
<dbReference type="GO" id="GO:0009279">
    <property type="term" value="C:cell outer membrane"/>
    <property type="evidence" value="ECO:0007669"/>
    <property type="project" value="UniProtKB-SubCell"/>
</dbReference>
<feature type="domain" description="POTRA" evidence="13">
    <location>
        <begin position="203"/>
        <end position="272"/>
    </location>
</feature>
<keyword evidence="6 11" id="KW-0732">Signal</keyword>
<evidence type="ECO:0000259" key="13">
    <source>
        <dbReference type="Pfam" id="PF07244"/>
    </source>
</evidence>
<comment type="subcellular location">
    <subcellularLocation>
        <location evidence="1">Cell outer membrane</location>
    </subcellularLocation>
</comment>
<accession>A0A939DH98</accession>
<evidence type="ECO:0000313" key="16">
    <source>
        <dbReference type="Proteomes" id="UP000664303"/>
    </source>
</evidence>
<proteinExistence type="inferred from homology"/>
<feature type="signal peptide" evidence="11">
    <location>
        <begin position="1"/>
        <end position="25"/>
    </location>
</feature>
<reference evidence="15" key="1">
    <citation type="submission" date="2021-02" db="EMBL/GenBank/DDBJ databases">
        <title>PHA producing bacteria isolated from coastal sediment in Guangdong, Shenzhen.</title>
        <authorList>
            <person name="Zheng W."/>
            <person name="Yu S."/>
            <person name="Huang Y."/>
        </authorList>
    </citation>
    <scope>NUCLEOTIDE SEQUENCE</scope>
    <source>
        <strain evidence="15">TN14-10</strain>
    </source>
</reference>
<keyword evidence="7" id="KW-0472">Membrane</keyword>
<comment type="subunit">
    <text evidence="10">Interacts with TamB to form the translocation and assembly module (TAM).</text>
</comment>
<organism evidence="15 16">
    <name type="scientific">Parahaliea mediterranea</name>
    <dbReference type="NCBI Taxonomy" id="651086"/>
    <lineage>
        <taxon>Bacteria</taxon>
        <taxon>Pseudomonadati</taxon>
        <taxon>Pseudomonadota</taxon>
        <taxon>Gammaproteobacteria</taxon>
        <taxon>Cellvibrionales</taxon>
        <taxon>Halieaceae</taxon>
        <taxon>Parahaliea</taxon>
    </lineage>
</organism>
<dbReference type="GO" id="GO:0097347">
    <property type="term" value="C:TAM protein secretion complex"/>
    <property type="evidence" value="ECO:0007669"/>
    <property type="project" value="TreeGrafter"/>
</dbReference>
<evidence type="ECO:0000256" key="11">
    <source>
        <dbReference type="SAM" id="SignalP"/>
    </source>
</evidence>
<evidence type="ECO:0000256" key="2">
    <source>
        <dbReference type="ARBA" id="ARBA00010248"/>
    </source>
</evidence>
<dbReference type="PANTHER" id="PTHR12815">
    <property type="entry name" value="SORTING AND ASSEMBLY MACHINERY SAMM50 PROTEIN FAMILY MEMBER"/>
    <property type="match status" value="1"/>
</dbReference>
<keyword evidence="8" id="KW-0998">Cell outer membrane</keyword>
<evidence type="ECO:0000256" key="9">
    <source>
        <dbReference type="ARBA" id="ARBA00033063"/>
    </source>
</evidence>
<evidence type="ECO:0000259" key="12">
    <source>
        <dbReference type="Pfam" id="PF01103"/>
    </source>
</evidence>
<evidence type="ECO:0000256" key="4">
    <source>
        <dbReference type="ARBA" id="ARBA00022452"/>
    </source>
</evidence>
<dbReference type="InterPro" id="IPR039910">
    <property type="entry name" value="D15-like"/>
</dbReference>
<dbReference type="GO" id="GO:0009306">
    <property type="term" value="P:protein secretion"/>
    <property type="evidence" value="ECO:0007669"/>
    <property type="project" value="TreeGrafter"/>
</dbReference>
<evidence type="ECO:0000259" key="14">
    <source>
        <dbReference type="Pfam" id="PF17243"/>
    </source>
</evidence>
<evidence type="ECO:0000256" key="10">
    <source>
        <dbReference type="ARBA" id="ARBA00093548"/>
    </source>
</evidence>
<evidence type="ECO:0000313" key="15">
    <source>
        <dbReference type="EMBL" id="MBN7797831.1"/>
    </source>
</evidence>
<feature type="domain" description="Bacterial surface antigen (D15)" evidence="12">
    <location>
        <begin position="448"/>
        <end position="633"/>
    </location>
</feature>
<dbReference type="Pfam" id="PF01103">
    <property type="entry name" value="Omp85"/>
    <property type="match status" value="1"/>
</dbReference>
<dbReference type="PANTHER" id="PTHR12815:SF47">
    <property type="entry name" value="TRANSLOCATION AND ASSEMBLY MODULE SUBUNIT TAMA"/>
    <property type="match status" value="1"/>
</dbReference>
<feature type="chain" id="PRO_5037371648" description="Translocation and assembly module subunit TamA" evidence="11">
    <location>
        <begin position="26"/>
        <end position="633"/>
    </location>
</feature>
<dbReference type="InterPro" id="IPR035243">
    <property type="entry name" value="TamA_POTRA_Dom_1"/>
</dbReference>
<dbReference type="RefSeq" id="WP_206561277.1">
    <property type="nucleotide sequence ID" value="NZ_JAFKCZ010000010.1"/>
</dbReference>
<dbReference type="Pfam" id="PF17243">
    <property type="entry name" value="POTRA_TamA_1"/>
    <property type="match status" value="1"/>
</dbReference>
<comment type="caution">
    <text evidence="15">The sequence shown here is derived from an EMBL/GenBank/DDBJ whole genome shotgun (WGS) entry which is preliminary data.</text>
</comment>
<dbReference type="Gene3D" id="2.40.160.50">
    <property type="entry name" value="membrane protein fhac: a member of the omp85/tpsb transporter family"/>
    <property type="match status" value="1"/>
</dbReference>
<dbReference type="Pfam" id="PF07244">
    <property type="entry name" value="POTRA"/>
    <property type="match status" value="1"/>
</dbReference>
<sequence length="633" mass="71172">MSTELVRRLVAVALLLLLLPLQAGAARDNGRVVVVVEGVEGELLDNVRASLSIARDRKRLTAVSIQERHGKAQREIERALQPFGYYRVQVEATLDEPASPERAWWARYRIDAGPPLPVGAVDIRFEGRGADFLDKDAFAGAFPLAAGDILDHRRYEAAKRSLLEEVRRQGYRRAHYRAHRVEVDLERYSARIELVVAPGRQSVIGPITFEQDRFDTAYLERYLVLQPGDPYNSGALSRQRQALSRSGHFSEVEIEPQPPVPGQPGVVPLKIRLQTFPNNRYRGRLGWGTDTGVGTQLDWTRRYVGGRGQHFNLGLALVEERRKLAGDLNYVIPLDPLAGSRLVLGARHESKDLTYQDVGLARGGETRIATNLLSATWHQPRRQWGAFELRSELGVSLVGETYDMFEVLFGYLSKADQEGFIDAIGEETYNTLTPDFEAVVPRARLALRRSDDRLYIRSGDYLDLQLLGADEALGSNISFWQARLDTWHIRSLGERSRLLLRTEMGYSEAESKEALTVNFNQMPEYYEFRAGGVRSVRGYGFETLFPIDTITGGKHELVASLEYEYEVIPDWSVATFVDGGNAFNSWEDYEPKVGVGLGLRWRSPVGLARIDLGVPLDDADDSFQVYITVGPEF</sequence>
<evidence type="ECO:0000256" key="1">
    <source>
        <dbReference type="ARBA" id="ARBA00004442"/>
    </source>
</evidence>
<evidence type="ECO:0000256" key="3">
    <source>
        <dbReference type="ARBA" id="ARBA00015419"/>
    </source>
</evidence>
<keyword evidence="5" id="KW-0812">Transmembrane</keyword>